<keyword evidence="16" id="KW-1185">Reference proteome</keyword>
<dbReference type="GO" id="GO:0046656">
    <property type="term" value="P:folic acid biosynthetic process"/>
    <property type="evidence" value="ECO:0007669"/>
    <property type="project" value="UniProtKB-KW"/>
</dbReference>
<accession>A0A0J8VGR6</accession>
<evidence type="ECO:0000256" key="10">
    <source>
        <dbReference type="ARBA" id="ARBA00054027"/>
    </source>
</evidence>
<comment type="cofactor">
    <cofactor evidence="1 14">
        <name>pyridoxal 5'-phosphate</name>
        <dbReference type="ChEBI" id="CHEBI:597326"/>
    </cofactor>
</comment>
<dbReference type="GO" id="GO:0005829">
    <property type="term" value="C:cytosol"/>
    <property type="evidence" value="ECO:0007669"/>
    <property type="project" value="TreeGrafter"/>
</dbReference>
<sequence>MTRINGADAEYIAVTDRAMQYGDGCFSTILIEGGKPKLWPLHQARFVKTLAALSIPEPDWVMVLQQIATLAAEVAEKGVVKVLISRGSGGRGYSPTGCQSPSVVISQSAFPNHYYKWQQDGIQLGVCDQVLGLSPMLAGFKHLNRLEQVLLKQEIESRQWLDAVVCDVLGHVVETSASNIFWRKGNTLYTPDLSMAGVCGVMREHVIGLIEETPYCLQIVKSSPDALLCADEVFITNALMALVPINKINEHSFTERVALDELNKRLYSC</sequence>
<dbReference type="RefSeq" id="WP_048897008.1">
    <property type="nucleotide sequence ID" value="NZ_AP024852.1"/>
</dbReference>
<dbReference type="InterPro" id="IPR043131">
    <property type="entry name" value="BCAT-like_N"/>
</dbReference>
<organism evidence="15 16">
    <name type="scientific">Photobacterium swingsii</name>
    <dbReference type="NCBI Taxonomy" id="680026"/>
    <lineage>
        <taxon>Bacteria</taxon>
        <taxon>Pseudomonadati</taxon>
        <taxon>Pseudomonadota</taxon>
        <taxon>Gammaproteobacteria</taxon>
        <taxon>Vibrionales</taxon>
        <taxon>Vibrionaceae</taxon>
        <taxon>Photobacterium</taxon>
    </lineage>
</organism>
<evidence type="ECO:0000256" key="9">
    <source>
        <dbReference type="ARBA" id="ARBA00049529"/>
    </source>
</evidence>
<keyword evidence="4 14" id="KW-0663">Pyridoxal phosphate</keyword>
<evidence type="ECO:0000256" key="12">
    <source>
        <dbReference type="NCBIfam" id="TIGR03461"/>
    </source>
</evidence>
<dbReference type="InterPro" id="IPR001544">
    <property type="entry name" value="Aminotrans_IV"/>
</dbReference>
<dbReference type="GO" id="GO:0008153">
    <property type="term" value="P:4-aminobenzoate biosynthetic process"/>
    <property type="evidence" value="ECO:0007669"/>
    <property type="project" value="UniProtKB-UniRule"/>
</dbReference>
<dbReference type="InterPro" id="IPR017824">
    <property type="entry name" value="Aminodeoxychorismate_lyase_IV"/>
</dbReference>
<dbReference type="Proteomes" id="UP000240481">
    <property type="component" value="Unassembled WGS sequence"/>
</dbReference>
<evidence type="ECO:0000256" key="5">
    <source>
        <dbReference type="ARBA" id="ARBA00022909"/>
    </source>
</evidence>
<dbReference type="FunFam" id="3.20.10.10:FF:000002">
    <property type="entry name" value="D-alanine aminotransferase"/>
    <property type="match status" value="1"/>
</dbReference>
<name>A0A0J8VGR6_9GAMM</name>
<evidence type="ECO:0000256" key="2">
    <source>
        <dbReference type="ARBA" id="ARBA00009320"/>
    </source>
</evidence>
<dbReference type="CDD" id="cd01559">
    <property type="entry name" value="ADCL_like"/>
    <property type="match status" value="1"/>
</dbReference>
<dbReference type="SUPFAM" id="SSF56752">
    <property type="entry name" value="D-aminoacid aminotransferase-like PLP-dependent enzymes"/>
    <property type="match status" value="1"/>
</dbReference>
<dbReference type="Gene3D" id="3.30.470.10">
    <property type="match status" value="1"/>
</dbReference>
<dbReference type="NCBIfam" id="NF004761">
    <property type="entry name" value="PRK06092.1"/>
    <property type="match status" value="1"/>
</dbReference>
<comment type="similarity">
    <text evidence="2 13">Belongs to the class-IV pyridoxal-phosphate-dependent aminotransferase family.</text>
</comment>
<evidence type="ECO:0000256" key="6">
    <source>
        <dbReference type="ARBA" id="ARBA00023239"/>
    </source>
</evidence>
<protein>
    <recommendedName>
        <fullName evidence="11 12">Aminodeoxychorismate lyase</fullName>
        <ecNumber evidence="8 12">4.1.3.38</ecNumber>
    </recommendedName>
</protein>
<evidence type="ECO:0000256" key="11">
    <source>
        <dbReference type="ARBA" id="ARBA00069174"/>
    </source>
</evidence>
<comment type="pathway">
    <text evidence="7">Cofactor biosynthesis; tetrahydrofolate biosynthesis; 4-aminobenzoate from chorismate: step 2/2.</text>
</comment>
<dbReference type="EC" id="4.1.3.38" evidence="8 12"/>
<evidence type="ECO:0000256" key="3">
    <source>
        <dbReference type="ARBA" id="ARBA00011738"/>
    </source>
</evidence>
<evidence type="ECO:0000256" key="7">
    <source>
        <dbReference type="ARBA" id="ARBA00035633"/>
    </source>
</evidence>
<reference evidence="15 16" key="1">
    <citation type="submission" date="2018-01" db="EMBL/GenBank/DDBJ databases">
        <title>Whole genome sequencing of Histamine producing bacteria.</title>
        <authorList>
            <person name="Butler K."/>
        </authorList>
    </citation>
    <scope>NUCLEOTIDE SEQUENCE [LARGE SCALE GENOMIC DNA]</scope>
    <source>
        <strain evidence="15 16">DSM 24669</strain>
    </source>
</reference>
<proteinExistence type="inferred from homology"/>
<dbReference type="Gene3D" id="3.20.10.10">
    <property type="entry name" value="D-amino Acid Aminotransferase, subunit A, domain 2"/>
    <property type="match status" value="1"/>
</dbReference>
<keyword evidence="5" id="KW-0289">Folate biosynthesis</keyword>
<keyword evidence="6 15" id="KW-0456">Lyase</keyword>
<dbReference type="Pfam" id="PF01063">
    <property type="entry name" value="Aminotran_4"/>
    <property type="match status" value="1"/>
</dbReference>
<evidence type="ECO:0000256" key="1">
    <source>
        <dbReference type="ARBA" id="ARBA00001933"/>
    </source>
</evidence>
<evidence type="ECO:0000256" key="14">
    <source>
        <dbReference type="RuleBase" id="RU004516"/>
    </source>
</evidence>
<dbReference type="GO" id="GO:0030170">
    <property type="term" value="F:pyridoxal phosphate binding"/>
    <property type="evidence" value="ECO:0007669"/>
    <property type="project" value="InterPro"/>
</dbReference>
<dbReference type="STRING" id="680026.AB733_00400"/>
<dbReference type="PANTHER" id="PTHR42743">
    <property type="entry name" value="AMINO-ACID AMINOTRANSFERASE"/>
    <property type="match status" value="1"/>
</dbReference>
<dbReference type="NCBIfam" id="TIGR03461">
    <property type="entry name" value="pabC_Proteo"/>
    <property type="match status" value="1"/>
</dbReference>
<dbReference type="InterPro" id="IPR018300">
    <property type="entry name" value="Aminotrans_IV_CS"/>
</dbReference>
<comment type="subunit">
    <text evidence="3">Homodimer.</text>
</comment>
<evidence type="ECO:0000313" key="15">
    <source>
        <dbReference type="EMBL" id="PSW26835.1"/>
    </source>
</evidence>
<comment type="function">
    <text evidence="10">Involved in the biosynthesis of p-aminobenzoate (PABA), a precursor of tetrahydrofolate. Converts 4-amino-4-deoxychorismate into 4-aminobenzoate (PABA) and pyruvate.</text>
</comment>
<evidence type="ECO:0000313" key="16">
    <source>
        <dbReference type="Proteomes" id="UP000240481"/>
    </source>
</evidence>
<dbReference type="PANTHER" id="PTHR42743:SF2">
    <property type="entry name" value="AMINODEOXYCHORISMATE LYASE"/>
    <property type="match status" value="1"/>
</dbReference>
<dbReference type="PROSITE" id="PS00770">
    <property type="entry name" value="AA_TRANSFER_CLASS_4"/>
    <property type="match status" value="1"/>
</dbReference>
<dbReference type="InterPro" id="IPR043132">
    <property type="entry name" value="BCAT-like_C"/>
</dbReference>
<dbReference type="EMBL" id="PYLZ01000001">
    <property type="protein sequence ID" value="PSW26835.1"/>
    <property type="molecule type" value="Genomic_DNA"/>
</dbReference>
<comment type="catalytic activity">
    <reaction evidence="9">
        <text>4-amino-4-deoxychorismate = 4-aminobenzoate + pyruvate + H(+)</text>
        <dbReference type="Rhea" id="RHEA:16201"/>
        <dbReference type="ChEBI" id="CHEBI:15361"/>
        <dbReference type="ChEBI" id="CHEBI:15378"/>
        <dbReference type="ChEBI" id="CHEBI:17836"/>
        <dbReference type="ChEBI" id="CHEBI:58406"/>
        <dbReference type="EC" id="4.1.3.38"/>
    </reaction>
</comment>
<evidence type="ECO:0000256" key="4">
    <source>
        <dbReference type="ARBA" id="ARBA00022898"/>
    </source>
</evidence>
<dbReference type="AlphaFoldDB" id="A0A0J8VGR6"/>
<dbReference type="GO" id="GO:0008696">
    <property type="term" value="F:4-amino-4-deoxychorismate lyase activity"/>
    <property type="evidence" value="ECO:0007669"/>
    <property type="project" value="UniProtKB-UniRule"/>
</dbReference>
<dbReference type="InterPro" id="IPR050571">
    <property type="entry name" value="Class-IV_PLP-Dep_Aminotrnsfr"/>
</dbReference>
<dbReference type="InterPro" id="IPR036038">
    <property type="entry name" value="Aminotransferase-like"/>
</dbReference>
<evidence type="ECO:0000256" key="8">
    <source>
        <dbReference type="ARBA" id="ARBA00035676"/>
    </source>
</evidence>
<dbReference type="OrthoDB" id="9805628at2"/>
<gene>
    <name evidence="15" type="primary">pabC</name>
    <name evidence="15" type="ORF">C9I94_02310</name>
</gene>
<evidence type="ECO:0000256" key="13">
    <source>
        <dbReference type="RuleBase" id="RU004106"/>
    </source>
</evidence>
<comment type="caution">
    <text evidence="15">The sequence shown here is derived from an EMBL/GenBank/DDBJ whole genome shotgun (WGS) entry which is preliminary data.</text>
</comment>